<accession>A0ABV7GPS4</accession>
<evidence type="ECO:0000313" key="2">
    <source>
        <dbReference type="EMBL" id="MFC3143372.1"/>
    </source>
</evidence>
<dbReference type="Proteomes" id="UP001595632">
    <property type="component" value="Unassembled WGS sequence"/>
</dbReference>
<keyword evidence="3" id="KW-1185">Reference proteome</keyword>
<dbReference type="InterPro" id="IPR042047">
    <property type="entry name" value="SleB_dom1"/>
</dbReference>
<dbReference type="Pfam" id="PF07486">
    <property type="entry name" value="Hydrolase_2"/>
    <property type="match status" value="1"/>
</dbReference>
<feature type="domain" description="Cell wall hydrolase SleB" evidence="1">
    <location>
        <begin position="112"/>
        <end position="221"/>
    </location>
</feature>
<comment type="caution">
    <text evidence="2">The sequence shown here is derived from an EMBL/GenBank/DDBJ whole genome shotgun (WGS) entry which is preliminary data.</text>
</comment>
<reference evidence="3" key="1">
    <citation type="journal article" date="2019" name="Int. J. Syst. Evol. Microbiol.">
        <title>The Global Catalogue of Microorganisms (GCM) 10K type strain sequencing project: providing services to taxonomists for standard genome sequencing and annotation.</title>
        <authorList>
            <consortium name="The Broad Institute Genomics Platform"/>
            <consortium name="The Broad Institute Genome Sequencing Center for Infectious Disease"/>
            <person name="Wu L."/>
            <person name="Ma J."/>
        </authorList>
    </citation>
    <scope>NUCLEOTIDE SEQUENCE [LARGE SCALE GENOMIC DNA]</scope>
    <source>
        <strain evidence="3">KCTC 52366</strain>
    </source>
</reference>
<evidence type="ECO:0000259" key="1">
    <source>
        <dbReference type="Pfam" id="PF07486"/>
    </source>
</evidence>
<evidence type="ECO:0000313" key="3">
    <source>
        <dbReference type="Proteomes" id="UP001595632"/>
    </source>
</evidence>
<name>A0ABV7GPS4_9RHOB</name>
<dbReference type="Gene3D" id="1.10.10.2520">
    <property type="entry name" value="Cell wall hydrolase SleB, domain 1"/>
    <property type="match status" value="1"/>
</dbReference>
<organism evidence="2 3">
    <name type="scientific">Psychromarinibacter halotolerans</name>
    <dbReference type="NCBI Taxonomy" id="1775175"/>
    <lineage>
        <taxon>Bacteria</taxon>
        <taxon>Pseudomonadati</taxon>
        <taxon>Pseudomonadota</taxon>
        <taxon>Alphaproteobacteria</taxon>
        <taxon>Rhodobacterales</taxon>
        <taxon>Paracoccaceae</taxon>
        <taxon>Psychromarinibacter</taxon>
    </lineage>
</organism>
<dbReference type="InterPro" id="IPR011105">
    <property type="entry name" value="Cell_wall_hydrolase_SleB"/>
</dbReference>
<protein>
    <submittedName>
        <fullName evidence="2">Cell wall hydrolase</fullName>
    </submittedName>
</protein>
<sequence length="224" mass="24371">MGIRRLVQTAFIVAAVSVGGVATADEVLSEANDPGIALNGRLTDLLTRERTALERIGVGRLERLANLPTRGARPDVPEGVEFSAAFLDALPTPKGGDAWSCLTEALYFEARGESIRGQFAVAEVILNRVDRAEFPNSVCGVVKQGTGRKYQCQFSYTCDGAPETVHEPLSFERAGKIAALMLGGVDRRLTRGATHYHTVAVDPYWASRFPRTTTIGVHHFYHMP</sequence>
<keyword evidence="2" id="KW-0378">Hydrolase</keyword>
<dbReference type="EMBL" id="JBHRTB010000010">
    <property type="protein sequence ID" value="MFC3143372.1"/>
    <property type="molecule type" value="Genomic_DNA"/>
</dbReference>
<gene>
    <name evidence="2" type="ORF">ACFOGP_11665</name>
</gene>
<dbReference type="RefSeq" id="WP_275630664.1">
    <property type="nucleotide sequence ID" value="NZ_JARGYD010000001.1"/>
</dbReference>
<dbReference type="GO" id="GO:0016787">
    <property type="term" value="F:hydrolase activity"/>
    <property type="evidence" value="ECO:0007669"/>
    <property type="project" value="UniProtKB-KW"/>
</dbReference>
<proteinExistence type="predicted"/>